<proteinExistence type="predicted"/>
<evidence type="ECO:0000313" key="2">
    <source>
        <dbReference type="Proteomes" id="UP000828390"/>
    </source>
</evidence>
<reference evidence="1" key="2">
    <citation type="submission" date="2020-11" db="EMBL/GenBank/DDBJ databases">
        <authorList>
            <person name="McCartney M.A."/>
            <person name="Auch B."/>
            <person name="Kono T."/>
            <person name="Mallez S."/>
            <person name="Becker A."/>
            <person name="Gohl D.M."/>
            <person name="Silverstein K.A.T."/>
            <person name="Koren S."/>
            <person name="Bechman K.B."/>
            <person name="Herman A."/>
            <person name="Abrahante J.E."/>
            <person name="Garbe J."/>
        </authorList>
    </citation>
    <scope>NUCLEOTIDE SEQUENCE</scope>
    <source>
        <strain evidence="1">Duluth1</strain>
        <tissue evidence="1">Whole animal</tissue>
    </source>
</reference>
<comment type="caution">
    <text evidence="1">The sequence shown here is derived from an EMBL/GenBank/DDBJ whole genome shotgun (WGS) entry which is preliminary data.</text>
</comment>
<protein>
    <submittedName>
        <fullName evidence="1">Uncharacterized protein</fullName>
    </submittedName>
</protein>
<sequence length="80" mass="9044">MFDLLTLPGSLDLQYNEFAANLKINFNHVRHIALGENLTILEVQMSVLSAFEALPRDSSLDDFLSRAKDVPLSLKQQKKN</sequence>
<name>A0A9D4I9I8_DREPO</name>
<keyword evidence="2" id="KW-1185">Reference proteome</keyword>
<evidence type="ECO:0000313" key="1">
    <source>
        <dbReference type="EMBL" id="KAH3753340.1"/>
    </source>
</evidence>
<reference evidence="1" key="1">
    <citation type="journal article" date="2019" name="bioRxiv">
        <title>The Genome of the Zebra Mussel, Dreissena polymorpha: A Resource for Invasive Species Research.</title>
        <authorList>
            <person name="McCartney M.A."/>
            <person name="Auch B."/>
            <person name="Kono T."/>
            <person name="Mallez S."/>
            <person name="Zhang Y."/>
            <person name="Obille A."/>
            <person name="Becker A."/>
            <person name="Abrahante J.E."/>
            <person name="Garbe J."/>
            <person name="Badalamenti J.P."/>
            <person name="Herman A."/>
            <person name="Mangelson H."/>
            <person name="Liachko I."/>
            <person name="Sullivan S."/>
            <person name="Sone E.D."/>
            <person name="Koren S."/>
            <person name="Silverstein K.A.T."/>
            <person name="Beckman K.B."/>
            <person name="Gohl D.M."/>
        </authorList>
    </citation>
    <scope>NUCLEOTIDE SEQUENCE</scope>
    <source>
        <strain evidence="1">Duluth1</strain>
        <tissue evidence="1">Whole animal</tissue>
    </source>
</reference>
<dbReference type="AlphaFoldDB" id="A0A9D4I9I8"/>
<gene>
    <name evidence="1" type="ORF">DPMN_187975</name>
</gene>
<dbReference type="Proteomes" id="UP000828390">
    <property type="component" value="Unassembled WGS sequence"/>
</dbReference>
<organism evidence="1 2">
    <name type="scientific">Dreissena polymorpha</name>
    <name type="common">Zebra mussel</name>
    <name type="synonym">Mytilus polymorpha</name>
    <dbReference type="NCBI Taxonomy" id="45954"/>
    <lineage>
        <taxon>Eukaryota</taxon>
        <taxon>Metazoa</taxon>
        <taxon>Spiralia</taxon>
        <taxon>Lophotrochozoa</taxon>
        <taxon>Mollusca</taxon>
        <taxon>Bivalvia</taxon>
        <taxon>Autobranchia</taxon>
        <taxon>Heteroconchia</taxon>
        <taxon>Euheterodonta</taxon>
        <taxon>Imparidentia</taxon>
        <taxon>Neoheterodontei</taxon>
        <taxon>Myida</taxon>
        <taxon>Dreissenoidea</taxon>
        <taxon>Dreissenidae</taxon>
        <taxon>Dreissena</taxon>
    </lineage>
</organism>
<dbReference type="EMBL" id="JAIWYP010000010">
    <property type="protein sequence ID" value="KAH3753340.1"/>
    <property type="molecule type" value="Genomic_DNA"/>
</dbReference>
<accession>A0A9D4I9I8</accession>